<sequence>MSGRCAFAYQRHKQQCIQTCLHCDLASMCYRTARTITRLFPVCARGAAEDINCRTACIEAVSQTAQCARRQSYTSDACKAKLHYWRYVPLEAVAKCASDGSTIPDKLIMFNNNNNNNNNATTGGGRREEPAHLRGSLPLCQRWLHHH</sequence>
<protein>
    <submittedName>
        <fullName evidence="1">Uncharacterized protein</fullName>
    </submittedName>
</protein>
<reference evidence="1" key="1">
    <citation type="submission" date="2023-10" db="EMBL/GenBank/DDBJ databases">
        <authorList>
            <person name="Chen Y."/>
            <person name="Shah S."/>
            <person name="Dougan E. K."/>
            <person name="Thang M."/>
            <person name="Chan C."/>
        </authorList>
    </citation>
    <scope>NUCLEOTIDE SEQUENCE [LARGE SCALE GENOMIC DNA]</scope>
</reference>
<name>A0ABN9WGZ4_9DINO</name>
<comment type="caution">
    <text evidence="1">The sequence shown here is derived from an EMBL/GenBank/DDBJ whole genome shotgun (WGS) entry which is preliminary data.</text>
</comment>
<evidence type="ECO:0000313" key="1">
    <source>
        <dbReference type="EMBL" id="CAK0884674.1"/>
    </source>
</evidence>
<accession>A0ABN9WGZ4</accession>
<organism evidence="1 2">
    <name type="scientific">Prorocentrum cordatum</name>
    <dbReference type="NCBI Taxonomy" id="2364126"/>
    <lineage>
        <taxon>Eukaryota</taxon>
        <taxon>Sar</taxon>
        <taxon>Alveolata</taxon>
        <taxon>Dinophyceae</taxon>
        <taxon>Prorocentrales</taxon>
        <taxon>Prorocentraceae</taxon>
        <taxon>Prorocentrum</taxon>
    </lineage>
</organism>
<evidence type="ECO:0000313" key="2">
    <source>
        <dbReference type="Proteomes" id="UP001189429"/>
    </source>
</evidence>
<keyword evidence="2" id="KW-1185">Reference proteome</keyword>
<gene>
    <name evidence="1" type="ORF">PCOR1329_LOCUS66505</name>
</gene>
<proteinExistence type="predicted"/>
<dbReference type="EMBL" id="CAUYUJ010018572">
    <property type="protein sequence ID" value="CAK0884674.1"/>
    <property type="molecule type" value="Genomic_DNA"/>
</dbReference>
<dbReference type="Proteomes" id="UP001189429">
    <property type="component" value="Unassembled WGS sequence"/>
</dbReference>